<evidence type="ECO:0000256" key="2">
    <source>
        <dbReference type="ARBA" id="ARBA00023015"/>
    </source>
</evidence>
<dbReference type="Proteomes" id="UP000245207">
    <property type="component" value="Unassembled WGS sequence"/>
</dbReference>
<dbReference type="GO" id="GO:0003700">
    <property type="term" value="F:DNA-binding transcription factor activity"/>
    <property type="evidence" value="ECO:0007669"/>
    <property type="project" value="TreeGrafter"/>
</dbReference>
<evidence type="ECO:0000256" key="3">
    <source>
        <dbReference type="ARBA" id="ARBA00023163"/>
    </source>
</evidence>
<dbReference type="PANTHER" id="PTHR31945">
    <property type="entry name" value="TRANSCRIPTION FACTOR SCREAM2-RELATED"/>
    <property type="match status" value="1"/>
</dbReference>
<protein>
    <submittedName>
        <fullName evidence="6">Myc-type, basic helix-loop-helix (BHLH) domain-containing protein</fullName>
    </submittedName>
</protein>
<sequence length="111" mass="12465">MDPNLYLIWDEDEDDAKVSGDGDSSETVTTRNPKTKRRSGGGVKGDRTKSLISERKRRSGMKENLYALRTLVPNISKVNHFLPQIILMVTTPQMAFRDGSIWGQQKVVTKG</sequence>
<dbReference type="AlphaFoldDB" id="A0A2U1Q3T6"/>
<evidence type="ECO:0000256" key="4">
    <source>
        <dbReference type="ARBA" id="ARBA00023242"/>
    </source>
</evidence>
<gene>
    <name evidence="6" type="ORF">CTI12_AA052370</name>
</gene>
<organism evidence="6 7">
    <name type="scientific">Artemisia annua</name>
    <name type="common">Sweet wormwood</name>
    <dbReference type="NCBI Taxonomy" id="35608"/>
    <lineage>
        <taxon>Eukaryota</taxon>
        <taxon>Viridiplantae</taxon>
        <taxon>Streptophyta</taxon>
        <taxon>Embryophyta</taxon>
        <taxon>Tracheophyta</taxon>
        <taxon>Spermatophyta</taxon>
        <taxon>Magnoliopsida</taxon>
        <taxon>eudicotyledons</taxon>
        <taxon>Gunneridae</taxon>
        <taxon>Pentapetalae</taxon>
        <taxon>asterids</taxon>
        <taxon>campanulids</taxon>
        <taxon>Asterales</taxon>
        <taxon>Asteraceae</taxon>
        <taxon>Asteroideae</taxon>
        <taxon>Anthemideae</taxon>
        <taxon>Artemisiinae</taxon>
        <taxon>Artemisia</taxon>
    </lineage>
</organism>
<dbReference type="GO" id="GO:0043565">
    <property type="term" value="F:sequence-specific DNA binding"/>
    <property type="evidence" value="ECO:0007669"/>
    <property type="project" value="TreeGrafter"/>
</dbReference>
<proteinExistence type="predicted"/>
<comment type="subcellular location">
    <subcellularLocation>
        <location evidence="1">Nucleus</location>
    </subcellularLocation>
</comment>
<dbReference type="STRING" id="35608.A0A2U1Q3T6"/>
<dbReference type="OrthoDB" id="1723469at2759"/>
<comment type="caution">
    <text evidence="6">The sequence shown here is derived from an EMBL/GenBank/DDBJ whole genome shotgun (WGS) entry which is preliminary data.</text>
</comment>
<dbReference type="SUPFAM" id="SSF47459">
    <property type="entry name" value="HLH, helix-loop-helix DNA-binding domain"/>
    <property type="match status" value="1"/>
</dbReference>
<dbReference type="PANTHER" id="PTHR31945:SF17">
    <property type="entry name" value="TRANSCRIPTION FACTOR FER-LIKE IRON DEFICIENCY-INDUCED TRANSCRIPTION FACTOR"/>
    <property type="match status" value="1"/>
</dbReference>
<name>A0A2U1Q3T6_ARTAN</name>
<keyword evidence="3" id="KW-0804">Transcription</keyword>
<evidence type="ECO:0000313" key="7">
    <source>
        <dbReference type="Proteomes" id="UP000245207"/>
    </source>
</evidence>
<keyword evidence="7" id="KW-1185">Reference proteome</keyword>
<dbReference type="EMBL" id="PKPP01000445">
    <property type="protein sequence ID" value="PWA92669.1"/>
    <property type="molecule type" value="Genomic_DNA"/>
</dbReference>
<dbReference type="GO" id="GO:0046983">
    <property type="term" value="F:protein dimerization activity"/>
    <property type="evidence" value="ECO:0007669"/>
    <property type="project" value="InterPro"/>
</dbReference>
<dbReference type="Gene3D" id="4.10.280.10">
    <property type="entry name" value="Helix-loop-helix DNA-binding domain"/>
    <property type="match status" value="1"/>
</dbReference>
<reference evidence="6 7" key="1">
    <citation type="journal article" date="2018" name="Mol. Plant">
        <title>The genome of Artemisia annua provides insight into the evolution of Asteraceae family and artemisinin biosynthesis.</title>
        <authorList>
            <person name="Shen Q."/>
            <person name="Zhang L."/>
            <person name="Liao Z."/>
            <person name="Wang S."/>
            <person name="Yan T."/>
            <person name="Shi P."/>
            <person name="Liu M."/>
            <person name="Fu X."/>
            <person name="Pan Q."/>
            <person name="Wang Y."/>
            <person name="Lv Z."/>
            <person name="Lu X."/>
            <person name="Zhang F."/>
            <person name="Jiang W."/>
            <person name="Ma Y."/>
            <person name="Chen M."/>
            <person name="Hao X."/>
            <person name="Li L."/>
            <person name="Tang Y."/>
            <person name="Lv G."/>
            <person name="Zhou Y."/>
            <person name="Sun X."/>
            <person name="Brodelius P.E."/>
            <person name="Rose J.K.C."/>
            <person name="Tang K."/>
        </authorList>
    </citation>
    <scope>NUCLEOTIDE SEQUENCE [LARGE SCALE GENOMIC DNA]</scope>
    <source>
        <strain evidence="7">cv. Huhao1</strain>
        <tissue evidence="6">Leaf</tissue>
    </source>
</reference>
<feature type="region of interest" description="Disordered" evidence="5">
    <location>
        <begin position="9"/>
        <end position="48"/>
    </location>
</feature>
<accession>A0A2U1Q3T6</accession>
<keyword evidence="2" id="KW-0805">Transcription regulation</keyword>
<dbReference type="InterPro" id="IPR051358">
    <property type="entry name" value="TF_AMS/ICE1/BHLH6-like"/>
</dbReference>
<evidence type="ECO:0000313" key="6">
    <source>
        <dbReference type="EMBL" id="PWA92669.1"/>
    </source>
</evidence>
<keyword evidence="4" id="KW-0539">Nucleus</keyword>
<dbReference type="GO" id="GO:0005634">
    <property type="term" value="C:nucleus"/>
    <property type="evidence" value="ECO:0007669"/>
    <property type="project" value="UniProtKB-SubCell"/>
</dbReference>
<evidence type="ECO:0000256" key="1">
    <source>
        <dbReference type="ARBA" id="ARBA00004123"/>
    </source>
</evidence>
<dbReference type="InterPro" id="IPR036638">
    <property type="entry name" value="HLH_DNA-bd_sf"/>
</dbReference>
<evidence type="ECO:0000256" key="5">
    <source>
        <dbReference type="SAM" id="MobiDB-lite"/>
    </source>
</evidence>